<keyword evidence="6 7" id="KW-0131">Cell cycle</keyword>
<dbReference type="InterPro" id="IPR023081">
    <property type="entry name" value="Cell_div_FtsB"/>
</dbReference>
<evidence type="ECO:0000256" key="5">
    <source>
        <dbReference type="ARBA" id="ARBA00023136"/>
    </source>
</evidence>
<evidence type="ECO:0000256" key="4">
    <source>
        <dbReference type="ARBA" id="ARBA00022989"/>
    </source>
</evidence>
<keyword evidence="2 7" id="KW-0132">Cell division</keyword>
<dbReference type="Pfam" id="PF04977">
    <property type="entry name" value="DivIC"/>
    <property type="match status" value="1"/>
</dbReference>
<dbReference type="Proteomes" id="UP000218327">
    <property type="component" value="Unassembled WGS sequence"/>
</dbReference>
<feature type="coiled-coil region" evidence="7">
    <location>
        <begin position="29"/>
        <end position="70"/>
    </location>
</feature>
<dbReference type="GO" id="GO:0043093">
    <property type="term" value="P:FtsZ-dependent cytokinesis"/>
    <property type="evidence" value="ECO:0007669"/>
    <property type="project" value="UniProtKB-UniRule"/>
</dbReference>
<comment type="caution">
    <text evidence="8">The sequence shown here is derived from an EMBL/GenBank/DDBJ whole genome shotgun (WGS) entry which is preliminary data.</text>
</comment>
<evidence type="ECO:0000256" key="3">
    <source>
        <dbReference type="ARBA" id="ARBA00022692"/>
    </source>
</evidence>
<evidence type="ECO:0000256" key="1">
    <source>
        <dbReference type="ARBA" id="ARBA00022475"/>
    </source>
</evidence>
<name>A0A2A5B516_9GAMM</name>
<organism evidence="8 9">
    <name type="scientific">SAR86 cluster bacterium</name>
    <dbReference type="NCBI Taxonomy" id="2030880"/>
    <lineage>
        <taxon>Bacteria</taxon>
        <taxon>Pseudomonadati</taxon>
        <taxon>Pseudomonadota</taxon>
        <taxon>Gammaproteobacteria</taxon>
        <taxon>SAR86 cluster</taxon>
    </lineage>
</organism>
<comment type="function">
    <text evidence="7">Essential cell division protein. May link together the upstream cell division proteins, which are predominantly cytoplasmic, with the downstream cell division proteins, which are predominantly periplasmic.</text>
</comment>
<dbReference type="GO" id="GO:0030428">
    <property type="term" value="C:cell septum"/>
    <property type="evidence" value="ECO:0007669"/>
    <property type="project" value="TreeGrafter"/>
</dbReference>
<evidence type="ECO:0000256" key="2">
    <source>
        <dbReference type="ARBA" id="ARBA00022618"/>
    </source>
</evidence>
<sequence>MKLLLGFLGVTLLVLQYQLWLGDDSIHSLNSLVVELDAQRANNEELQSRNEQVEIEVLDLKNGFEAVEERARSELGMIEKGETFYMILPPK</sequence>
<keyword evidence="5 7" id="KW-0472">Membrane</keyword>
<comment type="subunit">
    <text evidence="7">Part of a complex composed of FtsB, FtsL and FtsQ.</text>
</comment>
<evidence type="ECO:0000313" key="8">
    <source>
        <dbReference type="EMBL" id="PCJ26450.1"/>
    </source>
</evidence>
<feature type="topological domain" description="Periplasmic" evidence="7">
    <location>
        <begin position="22"/>
        <end position="91"/>
    </location>
</feature>
<evidence type="ECO:0000313" key="9">
    <source>
        <dbReference type="Proteomes" id="UP000218327"/>
    </source>
</evidence>
<dbReference type="GO" id="GO:0032153">
    <property type="term" value="C:cell division site"/>
    <property type="evidence" value="ECO:0007669"/>
    <property type="project" value="UniProtKB-UniRule"/>
</dbReference>
<keyword evidence="1 7" id="KW-1003">Cell membrane</keyword>
<evidence type="ECO:0000256" key="7">
    <source>
        <dbReference type="HAMAP-Rule" id="MF_00599"/>
    </source>
</evidence>
<keyword evidence="7" id="KW-0997">Cell inner membrane</keyword>
<accession>A0A2A5B516</accession>
<evidence type="ECO:0000256" key="6">
    <source>
        <dbReference type="ARBA" id="ARBA00023306"/>
    </source>
</evidence>
<gene>
    <name evidence="7" type="primary">ftsB</name>
    <name evidence="8" type="ORF">COA96_05465</name>
</gene>
<keyword evidence="3 7" id="KW-0812">Transmembrane</keyword>
<dbReference type="EMBL" id="NVVJ01000011">
    <property type="protein sequence ID" value="PCJ26450.1"/>
    <property type="molecule type" value="Genomic_DNA"/>
</dbReference>
<protein>
    <recommendedName>
        <fullName evidence="7">Cell division protein FtsB</fullName>
    </recommendedName>
</protein>
<dbReference type="HAMAP" id="MF_00599">
    <property type="entry name" value="FtsB"/>
    <property type="match status" value="1"/>
</dbReference>
<feature type="topological domain" description="Cytoplasmic" evidence="7">
    <location>
        <begin position="1"/>
        <end position="3"/>
    </location>
</feature>
<dbReference type="AlphaFoldDB" id="A0A2A5B516"/>
<dbReference type="PANTHER" id="PTHR37485">
    <property type="entry name" value="CELL DIVISION PROTEIN FTSB"/>
    <property type="match status" value="1"/>
</dbReference>
<comment type="similarity">
    <text evidence="7">Belongs to the FtsB family.</text>
</comment>
<dbReference type="GO" id="GO:0005886">
    <property type="term" value="C:plasma membrane"/>
    <property type="evidence" value="ECO:0007669"/>
    <property type="project" value="UniProtKB-SubCell"/>
</dbReference>
<comment type="subcellular location">
    <subcellularLocation>
        <location evidence="7">Cell inner membrane</location>
        <topology evidence="7">Single-pass type II membrane protein</topology>
    </subcellularLocation>
    <text evidence="7">Localizes to the division septum.</text>
</comment>
<reference evidence="9" key="1">
    <citation type="submission" date="2017-08" db="EMBL/GenBank/DDBJ databases">
        <title>A dynamic microbial community with high functional redundancy inhabits the cold, oxic subseafloor aquifer.</title>
        <authorList>
            <person name="Tully B.J."/>
            <person name="Wheat C.G."/>
            <person name="Glazer B.T."/>
            <person name="Huber J.A."/>
        </authorList>
    </citation>
    <scope>NUCLEOTIDE SEQUENCE [LARGE SCALE GENOMIC DNA]</scope>
</reference>
<keyword evidence="4 7" id="KW-1133">Transmembrane helix</keyword>
<dbReference type="NCBIfam" id="NF002058">
    <property type="entry name" value="PRK00888.1"/>
    <property type="match status" value="1"/>
</dbReference>
<dbReference type="PANTHER" id="PTHR37485:SF1">
    <property type="entry name" value="CELL DIVISION PROTEIN FTSB"/>
    <property type="match status" value="1"/>
</dbReference>
<dbReference type="InterPro" id="IPR007060">
    <property type="entry name" value="FtsL/DivIC"/>
</dbReference>
<keyword evidence="7" id="KW-0175">Coiled coil</keyword>
<proteinExistence type="inferred from homology"/>